<dbReference type="Proteomes" id="UP001177140">
    <property type="component" value="Unassembled WGS sequence"/>
</dbReference>
<accession>A0AA41S1I7</accession>
<feature type="non-terminal residue" evidence="2">
    <location>
        <position position="1"/>
    </location>
</feature>
<proteinExistence type="predicted"/>
<evidence type="ECO:0000256" key="1">
    <source>
        <dbReference type="SAM" id="MobiDB-lite"/>
    </source>
</evidence>
<dbReference type="AlphaFoldDB" id="A0AA41S1I7"/>
<dbReference type="EMBL" id="JAJJMA010037382">
    <property type="protein sequence ID" value="MCL7024703.1"/>
    <property type="molecule type" value="Genomic_DNA"/>
</dbReference>
<evidence type="ECO:0000313" key="2">
    <source>
        <dbReference type="EMBL" id="MCL7024703.1"/>
    </source>
</evidence>
<evidence type="ECO:0000313" key="3">
    <source>
        <dbReference type="Proteomes" id="UP001177140"/>
    </source>
</evidence>
<gene>
    <name evidence="2" type="ORF">MKW94_023513</name>
</gene>
<keyword evidence="3" id="KW-1185">Reference proteome</keyword>
<comment type="caution">
    <text evidence="2">The sequence shown here is derived from an EMBL/GenBank/DDBJ whole genome shotgun (WGS) entry which is preliminary data.</text>
</comment>
<name>A0AA41S1I7_PAPNU</name>
<reference evidence="2" key="1">
    <citation type="submission" date="2022-03" db="EMBL/GenBank/DDBJ databases">
        <title>A functionally conserved STORR gene fusion in Papaver species that diverged 16.8 million years ago.</title>
        <authorList>
            <person name="Catania T."/>
        </authorList>
    </citation>
    <scope>NUCLEOTIDE SEQUENCE</scope>
    <source>
        <strain evidence="2">S-191538</strain>
    </source>
</reference>
<sequence length="334" mass="38621">MTKTKAKKKYCSIFRSNLEQAIDIAENIRVRIKDFPEHLEALKKCPFWNFYRPFHEGRIIRDDTKRTQKGAEHIFNSFNGRKQVFEIQGKEFKSTADQLAVIFGLKRIQFGEEEEYSVTHPEPQIQAAQTTFWETYLKGVTMIEKKDIIDSLYAAAEDVTKPKDFVRLLGVYHCAAIFFPNQSGDKLSKMFLKYVFAMDQVSWPDVIHSYLLEALREAKKPIIRLRGCTVYILFWFAEITHFISKYDGERGNSKPRFVRWNSKVLAEKIVSQGMTSLRQDLTGSFIDPLDEGEQSLITPTELRQANSDATSEMVRGIERDEDCGSSPDRNAEDL</sequence>
<organism evidence="2 3">
    <name type="scientific">Papaver nudicaule</name>
    <name type="common">Iceland poppy</name>
    <dbReference type="NCBI Taxonomy" id="74823"/>
    <lineage>
        <taxon>Eukaryota</taxon>
        <taxon>Viridiplantae</taxon>
        <taxon>Streptophyta</taxon>
        <taxon>Embryophyta</taxon>
        <taxon>Tracheophyta</taxon>
        <taxon>Spermatophyta</taxon>
        <taxon>Magnoliopsida</taxon>
        <taxon>Ranunculales</taxon>
        <taxon>Papaveraceae</taxon>
        <taxon>Papaveroideae</taxon>
        <taxon>Papaver</taxon>
    </lineage>
</organism>
<feature type="region of interest" description="Disordered" evidence="1">
    <location>
        <begin position="304"/>
        <end position="334"/>
    </location>
</feature>
<protein>
    <submittedName>
        <fullName evidence="2">Uncharacterized protein</fullName>
    </submittedName>
</protein>